<dbReference type="InterPro" id="IPR036388">
    <property type="entry name" value="WH-like_DNA-bd_sf"/>
</dbReference>
<evidence type="ECO:0000256" key="1">
    <source>
        <dbReference type="SAM" id="Coils"/>
    </source>
</evidence>
<dbReference type="Gene3D" id="1.10.10.10">
    <property type="entry name" value="Winged helix-like DNA-binding domain superfamily/Winged helix DNA-binding domain"/>
    <property type="match status" value="1"/>
</dbReference>
<dbReference type="RefSeq" id="WP_348737091.1">
    <property type="nucleotide sequence ID" value="NZ_CAXJRC010000005.1"/>
</dbReference>
<keyword evidence="2" id="KW-0472">Membrane</keyword>
<evidence type="ECO:0000256" key="2">
    <source>
        <dbReference type="SAM" id="Phobius"/>
    </source>
</evidence>
<dbReference type="InterPro" id="IPR016032">
    <property type="entry name" value="Sig_transdc_resp-reg_C-effctor"/>
</dbReference>
<keyword evidence="2" id="KW-1133">Transmembrane helix</keyword>
<feature type="coiled-coil region" evidence="1">
    <location>
        <begin position="277"/>
        <end position="311"/>
    </location>
</feature>
<keyword evidence="1" id="KW-0175">Coiled coil</keyword>
<evidence type="ECO:0000313" key="3">
    <source>
        <dbReference type="EMBL" id="CAL2105242.1"/>
    </source>
</evidence>
<evidence type="ECO:0000313" key="4">
    <source>
        <dbReference type="Proteomes" id="UP001497602"/>
    </source>
</evidence>
<dbReference type="InterPro" id="IPR011990">
    <property type="entry name" value="TPR-like_helical_dom_sf"/>
</dbReference>
<comment type="caution">
    <text evidence="3">The sequence shown here is derived from an EMBL/GenBank/DDBJ whole genome shotgun (WGS) entry which is preliminary data.</text>
</comment>
<keyword evidence="2" id="KW-0812">Transmembrane</keyword>
<organism evidence="3 4">
    <name type="scientific">Tenacibaculum vairaonense</name>
    <dbReference type="NCBI Taxonomy" id="3137860"/>
    <lineage>
        <taxon>Bacteria</taxon>
        <taxon>Pseudomonadati</taxon>
        <taxon>Bacteroidota</taxon>
        <taxon>Flavobacteriia</taxon>
        <taxon>Flavobacteriales</taxon>
        <taxon>Flavobacteriaceae</taxon>
        <taxon>Tenacibaculum</taxon>
    </lineage>
</organism>
<proteinExistence type="predicted"/>
<accession>A0ABM9PI42</accession>
<name>A0ABM9PI42_9FLAO</name>
<dbReference type="Gene3D" id="1.25.40.10">
    <property type="entry name" value="Tetratricopeptide repeat domain"/>
    <property type="match status" value="1"/>
</dbReference>
<dbReference type="EMBL" id="CAXJRC010000005">
    <property type="protein sequence ID" value="CAL2105242.1"/>
    <property type="molecule type" value="Genomic_DNA"/>
</dbReference>
<reference evidence="3 4" key="1">
    <citation type="submission" date="2024-05" db="EMBL/GenBank/DDBJ databases">
        <authorList>
            <person name="Duchaud E."/>
        </authorList>
    </citation>
    <scope>NUCLEOTIDE SEQUENCE [LARGE SCALE GENOMIC DNA]</scope>
    <source>
        <strain evidence="3">Ena-SAMPLE-TAB-13-05-2024-13:56:06:370-140305</strain>
    </source>
</reference>
<sequence length="551" mass="64541">MFSVVNSRVSVYSMQWLQQIQGGINQFIVSNMLGIVYGYLILLLNNFPVQETKVIINEATIKKVIVKEFYGFRETENTSSFTPIFKFLRTNNELKIEDTIRSKLLYLRGVNSYISLNKLEEAEQYYQQSFFLAEKSNDYYLKGIINLDRGVILYRYKNALLEGEKSINKAIKDLKKIKNIPKLVEAYYHLTIIASHKNDWKQTIQYAKECINIVNDEKLILYYNRLYYYIAKGNIGLGNYEEALKNLKTLDYYVIKSKGNNNNVRTIGLANEAYAVIYEAKEEYKLAIEKYKELNQNLRDLNKQNRKEIKGAYDRTLNLESQLQSEKDFIITKQRKTLGLSFLVLLLLSLLIIGLIYFLKRDKKKSKEIKKLNKSLKKYISNLKEKNEEVLASKKEVESLLNLNERALFSSVLKVSTYSDTIRKINDELEKHIDANLNSTGYLMTINKKLRTLITKDEIWEDFKIQFEKIRPDFFNKLKEIAPDLSVNDLKHCTYIVSNLKSKEVAKLINISPRSVETVRYRIKKKMGLNREDNLHEYLINIQKNKNTGKS</sequence>
<dbReference type="SUPFAM" id="SSF48452">
    <property type="entry name" value="TPR-like"/>
    <property type="match status" value="1"/>
</dbReference>
<feature type="transmembrane region" description="Helical" evidence="2">
    <location>
        <begin position="338"/>
        <end position="359"/>
    </location>
</feature>
<dbReference type="SUPFAM" id="SSF46894">
    <property type="entry name" value="C-terminal effector domain of the bipartite response regulators"/>
    <property type="match status" value="1"/>
</dbReference>
<keyword evidence="4" id="KW-1185">Reference proteome</keyword>
<gene>
    <name evidence="3" type="ORF">T190115A13A_140009</name>
</gene>
<feature type="coiled-coil region" evidence="1">
    <location>
        <begin position="369"/>
        <end position="403"/>
    </location>
</feature>
<protein>
    <recommendedName>
        <fullName evidence="5">HTH luxR-type domain-containing protein</fullName>
    </recommendedName>
</protein>
<dbReference type="Proteomes" id="UP001497602">
    <property type="component" value="Unassembled WGS sequence"/>
</dbReference>
<evidence type="ECO:0008006" key="5">
    <source>
        <dbReference type="Google" id="ProtNLM"/>
    </source>
</evidence>